<comment type="caution">
    <text evidence="2">The sequence shown here is derived from an EMBL/GenBank/DDBJ whole genome shotgun (WGS) entry which is preliminary data.</text>
</comment>
<evidence type="ECO:0000313" key="2">
    <source>
        <dbReference type="EMBL" id="NMC64169.1"/>
    </source>
</evidence>
<feature type="domain" description="HTH cro/C1-type" evidence="1">
    <location>
        <begin position="94"/>
        <end position="143"/>
    </location>
</feature>
<dbReference type="Gene3D" id="1.10.260.40">
    <property type="entry name" value="lambda repressor-like DNA-binding domains"/>
    <property type="match status" value="1"/>
</dbReference>
<dbReference type="AlphaFoldDB" id="A0A7X9ILH7"/>
<evidence type="ECO:0000259" key="1">
    <source>
        <dbReference type="Pfam" id="PF13443"/>
    </source>
</evidence>
<dbReference type="EMBL" id="JAAZON010000615">
    <property type="protein sequence ID" value="NMC64169.1"/>
    <property type="molecule type" value="Genomic_DNA"/>
</dbReference>
<reference evidence="2 3" key="1">
    <citation type="journal article" date="2020" name="Biotechnol. Biofuels">
        <title>New insights from the biogas microbiome by comprehensive genome-resolved metagenomics of nearly 1600 species originating from multiple anaerobic digesters.</title>
        <authorList>
            <person name="Campanaro S."/>
            <person name="Treu L."/>
            <person name="Rodriguez-R L.M."/>
            <person name="Kovalovszki A."/>
            <person name="Ziels R.M."/>
            <person name="Maus I."/>
            <person name="Zhu X."/>
            <person name="Kougias P.G."/>
            <person name="Basile A."/>
            <person name="Luo G."/>
            <person name="Schluter A."/>
            <person name="Konstantinidis K.T."/>
            <person name="Angelidaki I."/>
        </authorList>
    </citation>
    <scope>NUCLEOTIDE SEQUENCE [LARGE SCALE GENOMIC DNA]</scope>
    <source>
        <strain evidence="2">AS27yjCOA_65</strain>
    </source>
</reference>
<accession>A0A7X9ILH7</accession>
<organism evidence="2 3">
    <name type="scientific">SAR324 cluster bacterium</name>
    <dbReference type="NCBI Taxonomy" id="2024889"/>
    <lineage>
        <taxon>Bacteria</taxon>
        <taxon>Deltaproteobacteria</taxon>
        <taxon>SAR324 cluster</taxon>
    </lineage>
</organism>
<dbReference type="SUPFAM" id="SSF47413">
    <property type="entry name" value="lambda repressor-like DNA-binding domains"/>
    <property type="match status" value="1"/>
</dbReference>
<evidence type="ECO:0000313" key="3">
    <source>
        <dbReference type="Proteomes" id="UP000524246"/>
    </source>
</evidence>
<dbReference type="Pfam" id="PF13443">
    <property type="entry name" value="HTH_26"/>
    <property type="match status" value="1"/>
</dbReference>
<proteinExistence type="predicted"/>
<dbReference type="InterPro" id="IPR010982">
    <property type="entry name" value="Lambda_DNA-bd_dom_sf"/>
</dbReference>
<sequence length="154" mass="18057">MRHKRFKLVEFDNKKRVFRLGYTSGLVIECPYSALSINKKVIEAAPDSEDGGFSFYFVLENGKKHFVPFDQPLHIVQNPSYVKEQTLFEMTKELNRFIKADSISKRELARRLNTSLSQLARLLDTTNYKKDLSRLIEIAAILNYEFKWEFRKAA</sequence>
<name>A0A7X9ILH7_9DELT</name>
<dbReference type="GO" id="GO:0003677">
    <property type="term" value="F:DNA binding"/>
    <property type="evidence" value="ECO:0007669"/>
    <property type="project" value="InterPro"/>
</dbReference>
<gene>
    <name evidence="2" type="ORF">GYA55_13475</name>
</gene>
<dbReference type="Proteomes" id="UP000524246">
    <property type="component" value="Unassembled WGS sequence"/>
</dbReference>
<protein>
    <submittedName>
        <fullName evidence="2">Helix-turn-helix domain-containing protein</fullName>
    </submittedName>
</protein>
<dbReference type="InterPro" id="IPR001387">
    <property type="entry name" value="Cro/C1-type_HTH"/>
</dbReference>